<keyword evidence="6" id="KW-1185">Reference proteome</keyword>
<dbReference type="Gene3D" id="3.40.50.300">
    <property type="entry name" value="P-loop containing nucleotide triphosphate hydrolases"/>
    <property type="match status" value="1"/>
</dbReference>
<protein>
    <submittedName>
        <fullName evidence="5">ABC transporter ATP-binding protein</fullName>
    </submittedName>
</protein>
<gene>
    <name evidence="5" type="ORF">ACFQKB_42740</name>
</gene>
<keyword evidence="3 5" id="KW-0067">ATP-binding</keyword>
<comment type="caution">
    <text evidence="5">The sequence shown here is derived from an EMBL/GenBank/DDBJ whole genome shotgun (WGS) entry which is preliminary data.</text>
</comment>
<dbReference type="InterPro" id="IPR003593">
    <property type="entry name" value="AAA+_ATPase"/>
</dbReference>
<dbReference type="GO" id="GO:0005524">
    <property type="term" value="F:ATP binding"/>
    <property type="evidence" value="ECO:0007669"/>
    <property type="project" value="UniProtKB-KW"/>
</dbReference>
<evidence type="ECO:0000256" key="1">
    <source>
        <dbReference type="ARBA" id="ARBA00022448"/>
    </source>
</evidence>
<name>A0ABW2CZS7_9ACTN</name>
<dbReference type="InterPro" id="IPR027417">
    <property type="entry name" value="P-loop_NTPase"/>
</dbReference>
<evidence type="ECO:0000313" key="5">
    <source>
        <dbReference type="EMBL" id="MFC6886540.1"/>
    </source>
</evidence>
<dbReference type="SMART" id="SM00382">
    <property type="entry name" value="AAA"/>
    <property type="match status" value="1"/>
</dbReference>
<dbReference type="EMBL" id="JBHSXS010000055">
    <property type="protein sequence ID" value="MFC6886540.1"/>
    <property type="molecule type" value="Genomic_DNA"/>
</dbReference>
<dbReference type="InterPro" id="IPR050166">
    <property type="entry name" value="ABC_transporter_ATP-bind"/>
</dbReference>
<keyword evidence="2" id="KW-0547">Nucleotide-binding</keyword>
<evidence type="ECO:0000256" key="3">
    <source>
        <dbReference type="ARBA" id="ARBA00022840"/>
    </source>
</evidence>
<organism evidence="5 6">
    <name type="scientific">Actinomadura yumaensis</name>
    <dbReference type="NCBI Taxonomy" id="111807"/>
    <lineage>
        <taxon>Bacteria</taxon>
        <taxon>Bacillati</taxon>
        <taxon>Actinomycetota</taxon>
        <taxon>Actinomycetes</taxon>
        <taxon>Streptosporangiales</taxon>
        <taxon>Thermomonosporaceae</taxon>
        <taxon>Actinomadura</taxon>
    </lineage>
</organism>
<keyword evidence="1" id="KW-0813">Transport</keyword>
<reference evidence="6" key="1">
    <citation type="journal article" date="2019" name="Int. J. Syst. Evol. Microbiol.">
        <title>The Global Catalogue of Microorganisms (GCM) 10K type strain sequencing project: providing services to taxonomists for standard genome sequencing and annotation.</title>
        <authorList>
            <consortium name="The Broad Institute Genomics Platform"/>
            <consortium name="The Broad Institute Genome Sequencing Center for Infectious Disease"/>
            <person name="Wu L."/>
            <person name="Ma J."/>
        </authorList>
    </citation>
    <scope>NUCLEOTIDE SEQUENCE [LARGE SCALE GENOMIC DNA]</scope>
    <source>
        <strain evidence="6">JCM 3369</strain>
    </source>
</reference>
<dbReference type="Proteomes" id="UP001596380">
    <property type="component" value="Unassembled WGS sequence"/>
</dbReference>
<dbReference type="PROSITE" id="PS50893">
    <property type="entry name" value="ABC_TRANSPORTER_2"/>
    <property type="match status" value="1"/>
</dbReference>
<evidence type="ECO:0000259" key="4">
    <source>
        <dbReference type="PROSITE" id="PS50893"/>
    </source>
</evidence>
<dbReference type="SUPFAM" id="SSF52540">
    <property type="entry name" value="P-loop containing nucleoside triphosphate hydrolases"/>
    <property type="match status" value="1"/>
</dbReference>
<dbReference type="CDD" id="cd03293">
    <property type="entry name" value="ABC_NrtD_SsuB_transporters"/>
    <property type="match status" value="1"/>
</dbReference>
<proteinExistence type="predicted"/>
<dbReference type="Pfam" id="PF00005">
    <property type="entry name" value="ABC_tran"/>
    <property type="match status" value="1"/>
</dbReference>
<dbReference type="RefSeq" id="WP_160820303.1">
    <property type="nucleotide sequence ID" value="NZ_JBHSXS010000055.1"/>
</dbReference>
<evidence type="ECO:0000256" key="2">
    <source>
        <dbReference type="ARBA" id="ARBA00022741"/>
    </source>
</evidence>
<dbReference type="PANTHER" id="PTHR42788:SF19">
    <property type="entry name" value="ALIPHATIC SULFONATES IMPORT ATP-BINDING PROTEIN SSUB 2"/>
    <property type="match status" value="1"/>
</dbReference>
<dbReference type="InterPro" id="IPR003439">
    <property type="entry name" value="ABC_transporter-like_ATP-bd"/>
</dbReference>
<evidence type="ECO:0000313" key="6">
    <source>
        <dbReference type="Proteomes" id="UP001596380"/>
    </source>
</evidence>
<feature type="domain" description="ABC transporter" evidence="4">
    <location>
        <begin position="19"/>
        <end position="241"/>
    </location>
</feature>
<accession>A0ABW2CZS7</accession>
<dbReference type="PROSITE" id="PS00211">
    <property type="entry name" value="ABC_TRANSPORTER_1"/>
    <property type="match status" value="1"/>
</dbReference>
<sequence>MAHQDAASPPAAVSAAAPIRISGVAKTFPNGTEALTPVDLRIGEGEFVTLLGPSGCGKSTLLRIIAGLTEPSAGTVEIADEQSRAFVFQDPTLLPWRTVDRNAQLLLELEGVAKPERRERAAAALDKVGLKGFEKSYPRNLSGGMRMRLSLARALALRPKFFLMDEPFSALDEITRETLQDELLRIWAEEGFTSVFVTHNLYEAVYLSHRVVVMSPRPGRVERIFDIPFAYPRSPDLRATPEFTALGAEIAGCLREIAQ</sequence>
<dbReference type="InterPro" id="IPR017871">
    <property type="entry name" value="ABC_transporter-like_CS"/>
</dbReference>
<dbReference type="PANTHER" id="PTHR42788">
    <property type="entry name" value="TAURINE IMPORT ATP-BINDING PROTEIN-RELATED"/>
    <property type="match status" value="1"/>
</dbReference>